<feature type="domain" description="Aminoglycoside phosphotransferase" evidence="2">
    <location>
        <begin position="30"/>
        <end position="262"/>
    </location>
</feature>
<keyword evidence="3" id="KW-0808">Transferase</keyword>
<dbReference type="PANTHER" id="PTHR21064">
    <property type="entry name" value="AMINOGLYCOSIDE PHOSPHOTRANSFERASE DOMAIN-CONTAINING PROTEIN-RELATED"/>
    <property type="match status" value="1"/>
</dbReference>
<organism evidence="3 4">
    <name type="scientific">Litoreibacter arenae DSM 19593</name>
    <dbReference type="NCBI Taxonomy" id="1123360"/>
    <lineage>
        <taxon>Bacteria</taxon>
        <taxon>Pseudomonadati</taxon>
        <taxon>Pseudomonadota</taxon>
        <taxon>Alphaproteobacteria</taxon>
        <taxon>Rhodobacterales</taxon>
        <taxon>Roseobacteraceae</taxon>
        <taxon>Litoreibacter</taxon>
    </lineage>
</organism>
<comment type="caution">
    <text evidence="3">The sequence shown here is derived from an EMBL/GenBank/DDBJ whole genome shotgun (WGS) entry which is preliminary data.</text>
</comment>
<evidence type="ECO:0000313" key="4">
    <source>
        <dbReference type="Proteomes" id="UP000015351"/>
    </source>
</evidence>
<dbReference type="Gene3D" id="3.90.1200.10">
    <property type="match status" value="1"/>
</dbReference>
<protein>
    <submittedName>
        <fullName evidence="3">Homoserine kinase</fullName>
        <ecNumber evidence="3">2.7.1.39</ecNumber>
    </submittedName>
</protein>
<comment type="similarity">
    <text evidence="1">Belongs to the pseudomonas-type ThrB family.</text>
</comment>
<dbReference type="STRING" id="1123360.thalar_03036"/>
<dbReference type="GO" id="GO:0004413">
    <property type="term" value="F:homoserine kinase activity"/>
    <property type="evidence" value="ECO:0007669"/>
    <property type="project" value="UniProtKB-EC"/>
</dbReference>
<dbReference type="InterPro" id="IPR050249">
    <property type="entry name" value="Pseudomonas-type_ThrB"/>
</dbReference>
<sequence>MLNEVAAKKAKLAAESWGGLDAPARMIRNRENAVFEVMLKSGQHAALRLHRMGYQTPAAIEAELVWTDKLRAEGFACPEPIKTQDGGWIAKLPDGQIATCVGWINATPIGENGVLFDGSVEAHCAQYRQVGALIAQLHQATARIDCAGLERPMWDLDGLLGEDPHWGRFWENPALDPDEARLLLQVRDAAREDLERRNLPLSLIHADLLQENIMQDKDGLWLIDFDDGGFGYHGYDLGTALIQHAELPYLDQLSDAMLSGYEAVLGPQPDLAEGMPLFIMLRGMASCGWTIARAAPDHPSHRAYAERALRCATTYLQTTTAISS</sequence>
<dbReference type="EMBL" id="AONI01000015">
    <property type="protein sequence ID" value="EPX77314.1"/>
    <property type="molecule type" value="Genomic_DNA"/>
</dbReference>
<dbReference type="HOGENOM" id="CLU_044821_2_0_5"/>
<evidence type="ECO:0000256" key="1">
    <source>
        <dbReference type="ARBA" id="ARBA00038240"/>
    </source>
</evidence>
<name>S9RTM7_9RHOB</name>
<dbReference type="eggNOG" id="COG2334">
    <property type="taxonomic scope" value="Bacteria"/>
</dbReference>
<dbReference type="AlphaFoldDB" id="S9RTM7"/>
<keyword evidence="4" id="KW-1185">Reference proteome</keyword>
<dbReference type="RefSeq" id="WP_021102385.1">
    <property type="nucleotide sequence ID" value="NZ_KE557314.1"/>
</dbReference>
<dbReference type="InterPro" id="IPR011009">
    <property type="entry name" value="Kinase-like_dom_sf"/>
</dbReference>
<keyword evidence="3" id="KW-0418">Kinase</keyword>
<dbReference type="SUPFAM" id="SSF56112">
    <property type="entry name" value="Protein kinase-like (PK-like)"/>
    <property type="match status" value="1"/>
</dbReference>
<proteinExistence type="inferred from homology"/>
<dbReference type="Proteomes" id="UP000015351">
    <property type="component" value="Unassembled WGS sequence"/>
</dbReference>
<evidence type="ECO:0000259" key="2">
    <source>
        <dbReference type="Pfam" id="PF01636"/>
    </source>
</evidence>
<gene>
    <name evidence="3" type="ORF">thalar_03036</name>
</gene>
<dbReference type="EC" id="2.7.1.39" evidence="3"/>
<accession>S9RTM7</accession>
<reference evidence="4" key="1">
    <citation type="journal article" date="2013" name="Stand. Genomic Sci.">
        <title>Genome sequence of the Litoreibacter arenae type strain (DSM 19593(T)), a member of the Roseobacter clade isolated from sea sand.</title>
        <authorList>
            <person name="Riedel T."/>
            <person name="Fiebig A."/>
            <person name="Petersen J."/>
            <person name="Gronow S."/>
            <person name="Kyrpides N.C."/>
            <person name="Goker M."/>
            <person name="Klenk H.P."/>
        </authorList>
    </citation>
    <scope>NUCLEOTIDE SEQUENCE [LARGE SCALE GENOMIC DNA]</scope>
    <source>
        <strain evidence="4">DSM 19593</strain>
    </source>
</reference>
<dbReference type="PANTHER" id="PTHR21064:SF6">
    <property type="entry name" value="AMINOGLYCOSIDE PHOSPHOTRANSFERASE DOMAIN-CONTAINING PROTEIN"/>
    <property type="match status" value="1"/>
</dbReference>
<dbReference type="InterPro" id="IPR002575">
    <property type="entry name" value="Aminoglycoside_PTrfase"/>
</dbReference>
<dbReference type="Pfam" id="PF01636">
    <property type="entry name" value="APH"/>
    <property type="match status" value="1"/>
</dbReference>
<evidence type="ECO:0000313" key="3">
    <source>
        <dbReference type="EMBL" id="EPX77314.1"/>
    </source>
</evidence>